<dbReference type="KEGG" id="pfj:MYCFIDRAFT_78716"/>
<keyword evidence="2" id="KW-1185">Reference proteome</keyword>
<accession>M3AWM1</accession>
<name>M3AWM1_PSEFD</name>
<gene>
    <name evidence="1" type="ORF">MYCFIDRAFT_78716</name>
</gene>
<dbReference type="VEuPathDB" id="FungiDB:MYCFIDRAFT_78716"/>
<dbReference type="OrthoDB" id="10457981at2759"/>
<dbReference type="Proteomes" id="UP000016932">
    <property type="component" value="Unassembled WGS sequence"/>
</dbReference>
<evidence type="ECO:0000313" key="2">
    <source>
        <dbReference type="Proteomes" id="UP000016932"/>
    </source>
</evidence>
<protein>
    <submittedName>
        <fullName evidence="1">Uncharacterized protein</fullName>
    </submittedName>
</protein>
<dbReference type="HOGENOM" id="CLU_1098899_0_0_1"/>
<dbReference type="EMBL" id="KB446559">
    <property type="protein sequence ID" value="EME81857.1"/>
    <property type="molecule type" value="Genomic_DNA"/>
</dbReference>
<dbReference type="RefSeq" id="XP_007927159.1">
    <property type="nucleotide sequence ID" value="XM_007928968.1"/>
</dbReference>
<organism evidence="1 2">
    <name type="scientific">Pseudocercospora fijiensis (strain CIRAD86)</name>
    <name type="common">Black leaf streak disease fungus</name>
    <name type="synonym">Mycosphaerella fijiensis</name>
    <dbReference type="NCBI Taxonomy" id="383855"/>
    <lineage>
        <taxon>Eukaryota</taxon>
        <taxon>Fungi</taxon>
        <taxon>Dikarya</taxon>
        <taxon>Ascomycota</taxon>
        <taxon>Pezizomycotina</taxon>
        <taxon>Dothideomycetes</taxon>
        <taxon>Dothideomycetidae</taxon>
        <taxon>Mycosphaerellales</taxon>
        <taxon>Mycosphaerellaceae</taxon>
        <taxon>Pseudocercospora</taxon>
    </lineage>
</organism>
<evidence type="ECO:0000313" key="1">
    <source>
        <dbReference type="EMBL" id="EME81857.1"/>
    </source>
</evidence>
<proteinExistence type="predicted"/>
<reference evidence="1 2" key="1">
    <citation type="journal article" date="2012" name="PLoS Pathog.">
        <title>Diverse lifestyles and strategies of plant pathogenesis encoded in the genomes of eighteen Dothideomycetes fungi.</title>
        <authorList>
            <person name="Ohm R.A."/>
            <person name="Feau N."/>
            <person name="Henrissat B."/>
            <person name="Schoch C.L."/>
            <person name="Horwitz B.A."/>
            <person name="Barry K.W."/>
            <person name="Condon B.J."/>
            <person name="Copeland A.C."/>
            <person name="Dhillon B."/>
            <person name="Glaser F."/>
            <person name="Hesse C.N."/>
            <person name="Kosti I."/>
            <person name="LaButti K."/>
            <person name="Lindquist E.A."/>
            <person name="Lucas S."/>
            <person name="Salamov A.A."/>
            <person name="Bradshaw R.E."/>
            <person name="Ciuffetti L."/>
            <person name="Hamelin R.C."/>
            <person name="Kema G.H.J."/>
            <person name="Lawrence C."/>
            <person name="Scott J.A."/>
            <person name="Spatafora J.W."/>
            <person name="Turgeon B.G."/>
            <person name="de Wit P.J.G.M."/>
            <person name="Zhong S."/>
            <person name="Goodwin S.B."/>
            <person name="Grigoriev I.V."/>
        </authorList>
    </citation>
    <scope>NUCLEOTIDE SEQUENCE [LARGE SCALE GENOMIC DNA]</scope>
    <source>
        <strain evidence="1 2">CIRAD86</strain>
    </source>
</reference>
<dbReference type="GeneID" id="19341495"/>
<sequence>MSRCQEFANSCHGDFDAWSTSRNSFQSSVVDASNSGVMPVTDSYYVMTVTPSTSYEYNTSWIVNRWTSSLLQGSGGTLLVDPKKTHALVTKASASDTGAYGDAVNGDTAIVAFESMTWTASKVSQSVQLGPNIVLASDTTMTTAGKSIWLTDGGRIVVASGTSRTTIGFESASGSAEMQSRTARVTTSASSWSGSASQEDCPDSTSCISESAVGSIVDAATATVTGAGTRSRICRTAWSLTAALGSIVAFLGI</sequence>
<dbReference type="AlphaFoldDB" id="M3AWM1"/>